<name>A0A501PD03_9PROT</name>
<proteinExistence type="predicted"/>
<dbReference type="OrthoDB" id="9792285at2"/>
<dbReference type="InterPro" id="IPR011042">
    <property type="entry name" value="6-blade_b-propeller_TolB-like"/>
</dbReference>
<accession>A0A501PD03</accession>
<evidence type="ECO:0000256" key="5">
    <source>
        <dbReference type="SAM" id="SignalP"/>
    </source>
</evidence>
<feature type="chain" id="PRO_5021225952" description="6-bladed beta-propeller" evidence="5">
    <location>
        <begin position="24"/>
        <end position="308"/>
    </location>
</feature>
<evidence type="ECO:0000256" key="3">
    <source>
        <dbReference type="ARBA" id="ARBA00023180"/>
    </source>
</evidence>
<gene>
    <name evidence="6" type="ORF">FIV46_17655</name>
</gene>
<evidence type="ECO:0000256" key="1">
    <source>
        <dbReference type="ARBA" id="ARBA00022729"/>
    </source>
</evidence>
<dbReference type="EMBL" id="VFIY01000018">
    <property type="protein sequence ID" value="TPD57921.1"/>
    <property type="molecule type" value="Genomic_DNA"/>
</dbReference>
<evidence type="ECO:0000313" key="6">
    <source>
        <dbReference type="EMBL" id="TPD57921.1"/>
    </source>
</evidence>
<dbReference type="RefSeq" id="WP_139942237.1">
    <property type="nucleotide sequence ID" value="NZ_JBHSYP010000005.1"/>
</dbReference>
<dbReference type="CDD" id="cd14958">
    <property type="entry name" value="NHL_PAL_like"/>
    <property type="match status" value="1"/>
</dbReference>
<evidence type="ECO:0008006" key="8">
    <source>
        <dbReference type="Google" id="ProtNLM"/>
    </source>
</evidence>
<dbReference type="Gene3D" id="2.120.10.30">
    <property type="entry name" value="TolB, C-terminal domain"/>
    <property type="match status" value="1"/>
</dbReference>
<reference evidence="7" key="1">
    <citation type="submission" date="2019-06" db="EMBL/GenBank/DDBJ databases">
        <title>The complete genome of Emcibacter congregatus ZYLT.</title>
        <authorList>
            <person name="Zhao Z."/>
        </authorList>
    </citation>
    <scope>NUCLEOTIDE SEQUENCE [LARGE SCALE GENOMIC DNA]</scope>
    <source>
        <strain evidence="7">MCCC 1A06723</strain>
    </source>
</reference>
<comment type="caution">
    <text evidence="6">The sequence shown here is derived from an EMBL/GenBank/DDBJ whole genome shotgun (WGS) entry which is preliminary data.</text>
</comment>
<keyword evidence="3" id="KW-0325">Glycoprotein</keyword>
<dbReference type="SUPFAM" id="SSF101898">
    <property type="entry name" value="NHL repeat"/>
    <property type="match status" value="1"/>
</dbReference>
<dbReference type="AlphaFoldDB" id="A0A501PD03"/>
<feature type="repeat" description="NHL" evidence="4">
    <location>
        <begin position="180"/>
        <end position="219"/>
    </location>
</feature>
<dbReference type="InterPro" id="IPR001258">
    <property type="entry name" value="NHL_repeat"/>
</dbReference>
<evidence type="ECO:0000313" key="7">
    <source>
        <dbReference type="Proteomes" id="UP000319148"/>
    </source>
</evidence>
<dbReference type="Pfam" id="PF01436">
    <property type="entry name" value="NHL"/>
    <property type="match status" value="1"/>
</dbReference>
<dbReference type="PANTHER" id="PTHR10680:SF38">
    <property type="entry name" value="BLL1368 PROTEIN"/>
    <property type="match status" value="1"/>
</dbReference>
<feature type="repeat" description="NHL" evidence="4">
    <location>
        <begin position="74"/>
        <end position="115"/>
    </location>
</feature>
<dbReference type="PANTHER" id="PTHR10680">
    <property type="entry name" value="PEPTIDYL-GLYCINE ALPHA-AMIDATING MONOOXYGENASE"/>
    <property type="match status" value="1"/>
</dbReference>
<keyword evidence="7" id="KW-1185">Reference proteome</keyword>
<keyword evidence="2" id="KW-0677">Repeat</keyword>
<keyword evidence="1 5" id="KW-0732">Signal</keyword>
<protein>
    <recommendedName>
        <fullName evidence="8">6-bladed beta-propeller</fullName>
    </recommendedName>
</protein>
<feature type="signal peptide" evidence="5">
    <location>
        <begin position="1"/>
        <end position="23"/>
    </location>
</feature>
<evidence type="ECO:0000256" key="2">
    <source>
        <dbReference type="ARBA" id="ARBA00022737"/>
    </source>
</evidence>
<dbReference type="Proteomes" id="UP000319148">
    <property type="component" value="Unassembled WGS sequence"/>
</dbReference>
<evidence type="ECO:0000256" key="4">
    <source>
        <dbReference type="PROSITE-ProRule" id="PRU00504"/>
    </source>
</evidence>
<dbReference type="PROSITE" id="PS51125">
    <property type="entry name" value="NHL"/>
    <property type="match status" value="3"/>
</dbReference>
<dbReference type="Pfam" id="PF17170">
    <property type="entry name" value="DUF5128"/>
    <property type="match status" value="1"/>
</dbReference>
<organism evidence="6 7">
    <name type="scientific">Emcibacter nanhaiensis</name>
    <dbReference type="NCBI Taxonomy" id="1505037"/>
    <lineage>
        <taxon>Bacteria</taxon>
        <taxon>Pseudomonadati</taxon>
        <taxon>Pseudomonadota</taxon>
        <taxon>Alphaproteobacteria</taxon>
        <taxon>Emcibacterales</taxon>
        <taxon>Emcibacteraceae</taxon>
        <taxon>Emcibacter</taxon>
    </lineage>
</organism>
<feature type="repeat" description="NHL" evidence="4">
    <location>
        <begin position="142"/>
        <end position="172"/>
    </location>
</feature>
<sequence>MKLGTIALLACLFLPVSGGTAVAAAARFENKAIEVSLPEGWILGEVAAIARRDNGNFIIFHRGRHQLLEFDQDQKFIREIGPGLFKNPHGLRIDDDGNIWTTDSGTHIVLRFSPSGAVTMVLGKNNLAGTGWFDRDYHLVLFDQPMDVALDRHKNIYVVDKGNERIVKMDPNGFLIKAWGGKGSAAGEFKFAHSIVIDDEDRVYVADRENRRIQRFDLEGKYLDEWTDVGYPYVMTLAGDKLWVTDARAETVRKFDLNGRLLKSFQGPAGRNPGQFSAVHGIYVDTDDKLWVTQIFNWGGINMLRPLR</sequence>